<reference evidence="1 2" key="1">
    <citation type="journal article" date="2019" name="Sci. Rep.">
        <title>Orb-weaving spider Araneus ventricosus genome elucidates the spidroin gene catalogue.</title>
        <authorList>
            <person name="Kono N."/>
            <person name="Nakamura H."/>
            <person name="Ohtoshi R."/>
            <person name="Moran D.A.P."/>
            <person name="Shinohara A."/>
            <person name="Yoshida Y."/>
            <person name="Fujiwara M."/>
            <person name="Mori M."/>
            <person name="Tomita M."/>
            <person name="Arakawa K."/>
        </authorList>
    </citation>
    <scope>NUCLEOTIDE SEQUENCE [LARGE SCALE GENOMIC DNA]</scope>
</reference>
<dbReference type="Proteomes" id="UP000499080">
    <property type="component" value="Unassembled WGS sequence"/>
</dbReference>
<name>A0A4Y2DJY5_ARAVE</name>
<dbReference type="AlphaFoldDB" id="A0A4Y2DJY5"/>
<gene>
    <name evidence="1" type="ORF">AVEN_233401_1</name>
</gene>
<evidence type="ECO:0000313" key="1">
    <source>
        <dbReference type="EMBL" id="GBM16306.1"/>
    </source>
</evidence>
<organism evidence="1 2">
    <name type="scientific">Araneus ventricosus</name>
    <name type="common">Orbweaver spider</name>
    <name type="synonym">Epeira ventricosa</name>
    <dbReference type="NCBI Taxonomy" id="182803"/>
    <lineage>
        <taxon>Eukaryota</taxon>
        <taxon>Metazoa</taxon>
        <taxon>Ecdysozoa</taxon>
        <taxon>Arthropoda</taxon>
        <taxon>Chelicerata</taxon>
        <taxon>Arachnida</taxon>
        <taxon>Araneae</taxon>
        <taxon>Araneomorphae</taxon>
        <taxon>Entelegynae</taxon>
        <taxon>Araneoidea</taxon>
        <taxon>Araneidae</taxon>
        <taxon>Araneus</taxon>
    </lineage>
</organism>
<keyword evidence="2" id="KW-1185">Reference proteome</keyword>
<evidence type="ECO:0000313" key="2">
    <source>
        <dbReference type="Proteomes" id="UP000499080"/>
    </source>
</evidence>
<sequence>MARRKSISSFNLLPFRGSAYYHSMVQSIAIPWFRVLGFQGSEYYHSMVQRITIPWFNALLFHSLTYYHSMVQRITIPWFTVLPFHGSIKARVDGVKFHNAMVTTTNAPYFGEKLNQNF</sequence>
<accession>A0A4Y2DJY5</accession>
<protein>
    <submittedName>
        <fullName evidence="1">Uncharacterized protein</fullName>
    </submittedName>
</protein>
<proteinExistence type="predicted"/>
<dbReference type="EMBL" id="BGPR01089690">
    <property type="protein sequence ID" value="GBM16306.1"/>
    <property type="molecule type" value="Genomic_DNA"/>
</dbReference>
<comment type="caution">
    <text evidence="1">The sequence shown here is derived from an EMBL/GenBank/DDBJ whole genome shotgun (WGS) entry which is preliminary data.</text>
</comment>